<dbReference type="Gene3D" id="1.10.10.10">
    <property type="entry name" value="Winged helix-like DNA-binding domain superfamily/Winged helix DNA-binding domain"/>
    <property type="match status" value="1"/>
</dbReference>
<evidence type="ECO:0000313" key="6">
    <source>
        <dbReference type="EMBL" id="VEL14180.1"/>
    </source>
</evidence>
<gene>
    <name evidence="6" type="ORF">PXEA_LOCUS7620</name>
</gene>
<evidence type="ECO:0000256" key="1">
    <source>
        <dbReference type="ARBA" id="ARBA00005562"/>
    </source>
</evidence>
<dbReference type="GO" id="GO:0000981">
    <property type="term" value="F:DNA-binding transcription factor activity, RNA polymerase II-specific"/>
    <property type="evidence" value="ECO:0007669"/>
    <property type="project" value="TreeGrafter"/>
</dbReference>
<dbReference type="PANTHER" id="PTHR11849">
    <property type="entry name" value="ETS"/>
    <property type="match status" value="1"/>
</dbReference>
<dbReference type="Proteomes" id="UP000784294">
    <property type="component" value="Unassembled WGS sequence"/>
</dbReference>
<comment type="caution">
    <text evidence="6">The sequence shown here is derived from an EMBL/GenBank/DDBJ whole genome shotgun (WGS) entry which is preliminary data.</text>
</comment>
<evidence type="ECO:0000256" key="3">
    <source>
        <dbReference type="RuleBase" id="RU004019"/>
    </source>
</evidence>
<dbReference type="GO" id="GO:0043565">
    <property type="term" value="F:sequence-specific DNA binding"/>
    <property type="evidence" value="ECO:0007669"/>
    <property type="project" value="InterPro"/>
</dbReference>
<dbReference type="OrthoDB" id="8196042at2759"/>
<dbReference type="InterPro" id="IPR036390">
    <property type="entry name" value="WH_DNA-bd_sf"/>
</dbReference>
<dbReference type="EMBL" id="CAAALY010020248">
    <property type="protein sequence ID" value="VEL14180.1"/>
    <property type="molecule type" value="Genomic_DNA"/>
</dbReference>
<sequence>MPESSLDHRGRKRQLGAAGTVTLGHSATTNDLHHPSDSRCRHEVEAVLSCSPCRSRTTCHLWQFILRLLDTPEHNPSIIRWLDENKTTFKLVNSAAVARLWGSHKQKPNMNYETMGRALRQELPVVCLLVFSHVAATSFPLHRIAKQILMLLYRELFTTSRELA</sequence>
<dbReference type="InterPro" id="IPR046328">
    <property type="entry name" value="ETS_fam"/>
</dbReference>
<dbReference type="PANTHER" id="PTHR11849:SF191">
    <property type="entry name" value="ECDYSONE-INDUCED PROTEIN 74EF ISOFORM B"/>
    <property type="match status" value="1"/>
</dbReference>
<proteinExistence type="inferred from homology"/>
<evidence type="ECO:0000256" key="2">
    <source>
        <dbReference type="ARBA" id="ARBA00023125"/>
    </source>
</evidence>
<keyword evidence="2 3" id="KW-0238">DNA-binding</keyword>
<keyword evidence="7" id="KW-1185">Reference proteome</keyword>
<organism evidence="6 7">
    <name type="scientific">Protopolystoma xenopodis</name>
    <dbReference type="NCBI Taxonomy" id="117903"/>
    <lineage>
        <taxon>Eukaryota</taxon>
        <taxon>Metazoa</taxon>
        <taxon>Spiralia</taxon>
        <taxon>Lophotrochozoa</taxon>
        <taxon>Platyhelminthes</taxon>
        <taxon>Monogenea</taxon>
        <taxon>Polyopisthocotylea</taxon>
        <taxon>Polystomatidea</taxon>
        <taxon>Polystomatidae</taxon>
        <taxon>Protopolystoma</taxon>
    </lineage>
</organism>
<dbReference type="PRINTS" id="PR00454">
    <property type="entry name" value="ETSDOMAIN"/>
</dbReference>
<feature type="region of interest" description="Disordered" evidence="4">
    <location>
        <begin position="1"/>
        <end position="37"/>
    </location>
</feature>
<comment type="similarity">
    <text evidence="1 3">Belongs to the ETS family.</text>
</comment>
<dbReference type="InterPro" id="IPR036388">
    <property type="entry name" value="WH-like_DNA-bd_sf"/>
</dbReference>
<dbReference type="PROSITE" id="PS00345">
    <property type="entry name" value="ETS_DOMAIN_1"/>
    <property type="match status" value="1"/>
</dbReference>
<dbReference type="GO" id="GO:0005634">
    <property type="term" value="C:nucleus"/>
    <property type="evidence" value="ECO:0007669"/>
    <property type="project" value="UniProtKB-SubCell"/>
</dbReference>
<dbReference type="Pfam" id="PF00178">
    <property type="entry name" value="Ets"/>
    <property type="match status" value="1"/>
</dbReference>
<dbReference type="AlphaFoldDB" id="A0A3S5FCR2"/>
<dbReference type="InterPro" id="IPR000418">
    <property type="entry name" value="Ets_dom"/>
</dbReference>
<comment type="subcellular location">
    <subcellularLocation>
        <location evidence="3">Nucleus</location>
    </subcellularLocation>
</comment>
<evidence type="ECO:0000313" key="7">
    <source>
        <dbReference type="Proteomes" id="UP000784294"/>
    </source>
</evidence>
<dbReference type="PROSITE" id="PS50061">
    <property type="entry name" value="ETS_DOMAIN_3"/>
    <property type="match status" value="1"/>
</dbReference>
<protein>
    <recommendedName>
        <fullName evidence="5">ETS domain-containing protein</fullName>
    </recommendedName>
</protein>
<dbReference type="SUPFAM" id="SSF46785">
    <property type="entry name" value="Winged helix' DNA-binding domain"/>
    <property type="match status" value="1"/>
</dbReference>
<dbReference type="GO" id="GO:0030154">
    <property type="term" value="P:cell differentiation"/>
    <property type="evidence" value="ECO:0007669"/>
    <property type="project" value="TreeGrafter"/>
</dbReference>
<accession>A0A3S5FCR2</accession>
<keyword evidence="3" id="KW-0539">Nucleus</keyword>
<dbReference type="SMART" id="SM00413">
    <property type="entry name" value="ETS"/>
    <property type="match status" value="1"/>
</dbReference>
<evidence type="ECO:0000256" key="4">
    <source>
        <dbReference type="SAM" id="MobiDB-lite"/>
    </source>
</evidence>
<name>A0A3S5FCR2_9PLAT</name>
<feature type="domain" description="ETS" evidence="5">
    <location>
        <begin position="59"/>
        <end position="120"/>
    </location>
</feature>
<reference evidence="6" key="1">
    <citation type="submission" date="2018-11" db="EMBL/GenBank/DDBJ databases">
        <authorList>
            <consortium name="Pathogen Informatics"/>
        </authorList>
    </citation>
    <scope>NUCLEOTIDE SEQUENCE</scope>
</reference>
<evidence type="ECO:0000259" key="5">
    <source>
        <dbReference type="PROSITE" id="PS50061"/>
    </source>
</evidence>